<dbReference type="Gene3D" id="1.10.30.50">
    <property type="match status" value="1"/>
</dbReference>
<name>A0ABV5T1H1_9MICO</name>
<dbReference type="InterPro" id="IPR003615">
    <property type="entry name" value="HNH_nuc"/>
</dbReference>
<feature type="domain" description="DUF222" evidence="1">
    <location>
        <begin position="25"/>
        <end position="376"/>
    </location>
</feature>
<organism evidence="2 3">
    <name type="scientific">Microbacterium terregens</name>
    <dbReference type="NCBI Taxonomy" id="69363"/>
    <lineage>
        <taxon>Bacteria</taxon>
        <taxon>Bacillati</taxon>
        <taxon>Actinomycetota</taxon>
        <taxon>Actinomycetes</taxon>
        <taxon>Micrococcales</taxon>
        <taxon>Microbacteriaceae</taxon>
        <taxon>Microbacterium</taxon>
    </lineage>
</organism>
<dbReference type="Proteomes" id="UP001589611">
    <property type="component" value="Unassembled WGS sequence"/>
</dbReference>
<dbReference type="RefSeq" id="WP_344713343.1">
    <property type="nucleotide sequence ID" value="NZ_BAAAWH010000001.1"/>
</dbReference>
<accession>A0ABV5T1H1</accession>
<evidence type="ECO:0000259" key="1">
    <source>
        <dbReference type="Pfam" id="PF02720"/>
    </source>
</evidence>
<dbReference type="CDD" id="cd00085">
    <property type="entry name" value="HNHc"/>
    <property type="match status" value="1"/>
</dbReference>
<dbReference type="Pfam" id="PF02720">
    <property type="entry name" value="DUF222"/>
    <property type="match status" value="1"/>
</dbReference>
<protein>
    <submittedName>
        <fullName evidence="2">DUF222 domain-containing protein</fullName>
    </submittedName>
</protein>
<gene>
    <name evidence="2" type="ORF">ACFFPJ_11645</name>
</gene>
<sequence length="471" mass="50785">MSSRAIAARERADARLAVLLPELVRVRREVARLAAAEVELLAEAQLVAADWAAEEDPDATSAAEFPFRSVAAEIGAAWRVSDRTVQRRLGEASVLVGEYDQTLGALAAGEISAAHARIIVTAGAVIDRPELRAEFEGSVLAYAKAESASRLAPIARRRAEWFAESTIDDRHRRARAGRRVWVSDLDDAMSEVRAIVPSVIAHGIHDRLTRLARRVQDARDGGDADAVDVTDTARAADATAAADAGEPLLGGWGQDGPDVAGADTRSLDEVRADIFADLLLAADPVAHTGSSGLGAIHATVQITVPVLSLIGDDVADPFELAMLEGRCPIDAQTARVLTADAPGWDRVLTHPISGAVLGVDRYRPSEELRRHLRVRDRHCRFPGCRIPARRCDTDHTLDHAAGGETTAQNLAHLCRRHHTLKHHTAWTVRQHGGGVLEWTSPTGRRYTDTPTSTIAFAPDPECELQPEPAPF</sequence>
<keyword evidence="3" id="KW-1185">Reference proteome</keyword>
<evidence type="ECO:0000313" key="2">
    <source>
        <dbReference type="EMBL" id="MFB9646452.1"/>
    </source>
</evidence>
<dbReference type="InterPro" id="IPR003870">
    <property type="entry name" value="DUF222"/>
</dbReference>
<evidence type="ECO:0000313" key="3">
    <source>
        <dbReference type="Proteomes" id="UP001589611"/>
    </source>
</evidence>
<dbReference type="EMBL" id="JBHMBE010000003">
    <property type="protein sequence ID" value="MFB9646452.1"/>
    <property type="molecule type" value="Genomic_DNA"/>
</dbReference>
<comment type="caution">
    <text evidence="2">The sequence shown here is derived from an EMBL/GenBank/DDBJ whole genome shotgun (WGS) entry which is preliminary data.</text>
</comment>
<reference evidence="2 3" key="1">
    <citation type="submission" date="2024-09" db="EMBL/GenBank/DDBJ databases">
        <authorList>
            <person name="Sun Q."/>
            <person name="Mori K."/>
        </authorList>
    </citation>
    <scope>NUCLEOTIDE SEQUENCE [LARGE SCALE GENOMIC DNA]</scope>
    <source>
        <strain evidence="2 3">JCM 1342</strain>
    </source>
</reference>
<proteinExistence type="predicted"/>